<sequence length="426" mass="45586">MTESNPARPAHHAAPDARVDTARYDYDVAIVGAGPTGLALAGWLARRGGTRALRVALIDSREPDASLGDPRALALSHGSRMLLEPLGWPVEATPIERIHVSQRGYFGRTVIERNEHGVPALGYVVRYGMLVHALATAVRATGCDWIGSSVARAPQQDEHGVSLPIEPVGTPSVPDGDAGAAAPQRIVRARLVVNAEGGVYHEAASTRLAAGQHARRDYRQTALVAVVSVSTPQPRVAWERFTREGPLALLPLGGPRQADYALVWCCDPAQAARRMPLSDARWLDELQWAFGDRMGRFEKVGARAAFPLGLNALTALTDRRIASIGNAAQTLHPVAGQGLNLGLRDVHALVDALAHHGPEPAALRAFAARRALDRRVTITATDVLARAFTVDFAPLAALRGLALGALDLVPPVKTTLARQMMFGQRR</sequence>
<dbReference type="NCBIfam" id="TIGR01988">
    <property type="entry name" value="Ubi-OHases"/>
    <property type="match status" value="1"/>
</dbReference>
<keyword evidence="7" id="KW-0503">Monooxygenase</keyword>
<dbReference type="GO" id="GO:0071949">
    <property type="term" value="F:FAD binding"/>
    <property type="evidence" value="ECO:0007669"/>
    <property type="project" value="InterPro"/>
</dbReference>
<evidence type="ECO:0000256" key="4">
    <source>
        <dbReference type="ARBA" id="ARBA00022630"/>
    </source>
</evidence>
<evidence type="ECO:0000313" key="9">
    <source>
        <dbReference type="EMBL" id="PPB84542.1"/>
    </source>
</evidence>
<dbReference type="SUPFAM" id="SSF51905">
    <property type="entry name" value="FAD/NAD(P)-binding domain"/>
    <property type="match status" value="1"/>
</dbReference>
<dbReference type="UniPathway" id="UPA00232"/>
<dbReference type="GO" id="GO:0006744">
    <property type="term" value="P:ubiquinone biosynthetic process"/>
    <property type="evidence" value="ECO:0007669"/>
    <property type="project" value="UniProtKB-UniPathway"/>
</dbReference>
<dbReference type="PROSITE" id="PS01304">
    <property type="entry name" value="UBIH"/>
    <property type="match status" value="1"/>
</dbReference>
<organism evidence="9 10">
    <name type="scientific">Mycetohabitans endofungorum</name>
    <dbReference type="NCBI Taxonomy" id="417203"/>
    <lineage>
        <taxon>Bacteria</taxon>
        <taxon>Pseudomonadati</taxon>
        <taxon>Pseudomonadota</taxon>
        <taxon>Betaproteobacteria</taxon>
        <taxon>Burkholderiales</taxon>
        <taxon>Burkholderiaceae</taxon>
        <taxon>Mycetohabitans</taxon>
    </lineage>
</organism>
<dbReference type="InterPro" id="IPR002938">
    <property type="entry name" value="FAD-bd"/>
</dbReference>
<dbReference type="InterPro" id="IPR051205">
    <property type="entry name" value="UbiH/COQ6_monooxygenase"/>
</dbReference>
<keyword evidence="6" id="KW-0560">Oxidoreductase</keyword>
<keyword evidence="5" id="KW-0274">FAD</keyword>
<feature type="domain" description="FAD-binding" evidence="8">
    <location>
        <begin position="25"/>
        <end position="356"/>
    </location>
</feature>
<dbReference type="PANTHER" id="PTHR43876">
    <property type="entry name" value="UBIQUINONE BIOSYNTHESIS MONOOXYGENASE COQ6, MITOCHONDRIAL"/>
    <property type="match status" value="1"/>
</dbReference>
<dbReference type="RefSeq" id="WP_104076805.1">
    <property type="nucleotide sequence ID" value="NZ_CP062178.1"/>
</dbReference>
<dbReference type="InterPro" id="IPR010971">
    <property type="entry name" value="UbiH/COQ6"/>
</dbReference>
<dbReference type="PRINTS" id="PR00420">
    <property type="entry name" value="RNGMNOXGNASE"/>
</dbReference>
<reference evidence="9 10" key="1">
    <citation type="submission" date="2018-01" db="EMBL/GenBank/DDBJ databases">
        <title>Genomic Encyclopedia of Type Strains, Phase III (KMG-III): the genomes of soil and plant-associated and newly described type strains.</title>
        <authorList>
            <person name="Whitman W."/>
        </authorList>
    </citation>
    <scope>NUCLEOTIDE SEQUENCE [LARGE SCALE GENOMIC DNA]</scope>
    <source>
        <strain evidence="9 10">HKI456</strain>
    </source>
</reference>
<evidence type="ECO:0000256" key="5">
    <source>
        <dbReference type="ARBA" id="ARBA00022827"/>
    </source>
</evidence>
<dbReference type="GO" id="GO:0004497">
    <property type="term" value="F:monooxygenase activity"/>
    <property type="evidence" value="ECO:0007669"/>
    <property type="project" value="UniProtKB-KW"/>
</dbReference>
<keyword evidence="4" id="KW-0285">Flavoprotein</keyword>
<comment type="similarity">
    <text evidence="3">Belongs to the UbiH/COQ6 family.</text>
</comment>
<dbReference type="PANTHER" id="PTHR43876:SF7">
    <property type="entry name" value="UBIQUINONE BIOSYNTHESIS MONOOXYGENASE COQ6, MITOCHONDRIAL"/>
    <property type="match status" value="1"/>
</dbReference>
<dbReference type="InterPro" id="IPR036188">
    <property type="entry name" value="FAD/NAD-bd_sf"/>
</dbReference>
<dbReference type="InterPro" id="IPR018168">
    <property type="entry name" value="Ubi_Hdrlase_CS"/>
</dbReference>
<evidence type="ECO:0000256" key="7">
    <source>
        <dbReference type="ARBA" id="ARBA00023033"/>
    </source>
</evidence>
<dbReference type="NCBIfam" id="NF005421">
    <property type="entry name" value="PRK06996.1"/>
    <property type="match status" value="1"/>
</dbReference>
<dbReference type="Gene3D" id="3.30.9.10">
    <property type="entry name" value="D-Amino Acid Oxidase, subunit A, domain 2"/>
    <property type="match status" value="1"/>
</dbReference>
<accession>A0A2P5KCW5</accession>
<evidence type="ECO:0000256" key="2">
    <source>
        <dbReference type="ARBA" id="ARBA00004749"/>
    </source>
</evidence>
<dbReference type="OrthoDB" id="9769565at2"/>
<evidence type="ECO:0000313" key="10">
    <source>
        <dbReference type="Proteomes" id="UP000243096"/>
    </source>
</evidence>
<gene>
    <name evidence="9" type="ORF">B0O95_103234</name>
</gene>
<dbReference type="AlphaFoldDB" id="A0A2P5KCW5"/>
<dbReference type="Gene3D" id="3.50.50.60">
    <property type="entry name" value="FAD/NAD(P)-binding domain"/>
    <property type="match status" value="2"/>
</dbReference>
<protein>
    <submittedName>
        <fullName evidence="9">2-octaprenyl-6-methoxyphenol hydroxylase</fullName>
    </submittedName>
</protein>
<comment type="pathway">
    <text evidence="2">Cofactor biosynthesis; ubiquinone biosynthesis.</text>
</comment>
<evidence type="ECO:0000256" key="3">
    <source>
        <dbReference type="ARBA" id="ARBA00005349"/>
    </source>
</evidence>
<name>A0A2P5KCW5_9BURK</name>
<comment type="caution">
    <text evidence="9">The sequence shown here is derived from an EMBL/GenBank/DDBJ whole genome shotgun (WGS) entry which is preliminary data.</text>
</comment>
<dbReference type="GO" id="GO:0016705">
    <property type="term" value="F:oxidoreductase activity, acting on paired donors, with incorporation or reduction of molecular oxygen"/>
    <property type="evidence" value="ECO:0007669"/>
    <property type="project" value="InterPro"/>
</dbReference>
<keyword evidence="10" id="KW-1185">Reference proteome</keyword>
<dbReference type="EMBL" id="PRDW01000003">
    <property type="protein sequence ID" value="PPB84542.1"/>
    <property type="molecule type" value="Genomic_DNA"/>
</dbReference>
<dbReference type="Pfam" id="PF01494">
    <property type="entry name" value="FAD_binding_3"/>
    <property type="match status" value="1"/>
</dbReference>
<evidence type="ECO:0000256" key="6">
    <source>
        <dbReference type="ARBA" id="ARBA00023002"/>
    </source>
</evidence>
<evidence type="ECO:0000256" key="1">
    <source>
        <dbReference type="ARBA" id="ARBA00001974"/>
    </source>
</evidence>
<proteinExistence type="inferred from homology"/>
<comment type="cofactor">
    <cofactor evidence="1">
        <name>FAD</name>
        <dbReference type="ChEBI" id="CHEBI:57692"/>
    </cofactor>
</comment>
<dbReference type="Proteomes" id="UP000243096">
    <property type="component" value="Unassembled WGS sequence"/>
</dbReference>
<evidence type="ECO:0000259" key="8">
    <source>
        <dbReference type="Pfam" id="PF01494"/>
    </source>
</evidence>